<dbReference type="Pfam" id="PF00581">
    <property type="entry name" value="Rhodanese"/>
    <property type="match status" value="1"/>
</dbReference>
<dbReference type="CDD" id="cd01447">
    <property type="entry name" value="Polysulfide_ST"/>
    <property type="match status" value="1"/>
</dbReference>
<proteinExistence type="predicted"/>
<gene>
    <name evidence="2" type="ORF">CLV80_11511</name>
</gene>
<feature type="domain" description="Rhodanese" evidence="1">
    <location>
        <begin position="22"/>
        <end position="118"/>
    </location>
</feature>
<dbReference type="PANTHER" id="PTHR44086:SF13">
    <property type="entry name" value="THIOSULFATE SULFURTRANSFERASE PSPE"/>
    <property type="match status" value="1"/>
</dbReference>
<dbReference type="AlphaFoldDB" id="A0A2T0VTY7"/>
<dbReference type="OrthoDB" id="9807812at2"/>
<dbReference type="SUPFAM" id="SSF52821">
    <property type="entry name" value="Rhodanese/Cell cycle control phosphatase"/>
    <property type="match status" value="1"/>
</dbReference>
<dbReference type="InterPro" id="IPR001763">
    <property type="entry name" value="Rhodanese-like_dom"/>
</dbReference>
<evidence type="ECO:0000313" key="3">
    <source>
        <dbReference type="Proteomes" id="UP000238007"/>
    </source>
</evidence>
<accession>A0A2T0VTY7</accession>
<protein>
    <submittedName>
        <fullName evidence="2">Rhodanese-related sulfurtransferase</fullName>
    </submittedName>
</protein>
<evidence type="ECO:0000313" key="2">
    <source>
        <dbReference type="EMBL" id="PRY74770.1"/>
    </source>
</evidence>
<comment type="caution">
    <text evidence="2">The sequence shown here is derived from an EMBL/GenBank/DDBJ whole genome shotgun (WGS) entry which is preliminary data.</text>
</comment>
<dbReference type="EMBL" id="PVTP01000015">
    <property type="protein sequence ID" value="PRY74770.1"/>
    <property type="molecule type" value="Genomic_DNA"/>
</dbReference>
<sequence length="120" mass="13393">MVASARAKITEIDTADAIQMADDPDVVFVDLRDVRERQRSGAIPGSFHCPRGMVEFWVDPDSPYFKDIFAQDKRFVFHCASGWRSALTVATLSEMGFEASHLKHGFTDWVAKGGPIENCL</sequence>
<evidence type="ECO:0000259" key="1">
    <source>
        <dbReference type="PROSITE" id="PS50206"/>
    </source>
</evidence>
<dbReference type="PANTHER" id="PTHR44086">
    <property type="entry name" value="THIOSULFATE SULFURTRANSFERASE RDL2, MITOCHONDRIAL-RELATED"/>
    <property type="match status" value="1"/>
</dbReference>
<reference evidence="2 3" key="1">
    <citation type="submission" date="2018-03" db="EMBL/GenBank/DDBJ databases">
        <title>Genomic Encyclopedia of Archaeal and Bacterial Type Strains, Phase II (KMG-II): from individual species to whole genera.</title>
        <authorList>
            <person name="Goeker M."/>
        </authorList>
    </citation>
    <scope>NUCLEOTIDE SEQUENCE [LARGE SCALE GENOMIC DNA]</scope>
    <source>
        <strain evidence="2 3">DSM 101533</strain>
    </source>
</reference>
<dbReference type="Proteomes" id="UP000238007">
    <property type="component" value="Unassembled WGS sequence"/>
</dbReference>
<keyword evidence="2" id="KW-0808">Transferase</keyword>
<name>A0A2T0VTY7_9RHOB</name>
<dbReference type="InterPro" id="IPR036873">
    <property type="entry name" value="Rhodanese-like_dom_sf"/>
</dbReference>
<dbReference type="SMART" id="SM00450">
    <property type="entry name" value="RHOD"/>
    <property type="match status" value="1"/>
</dbReference>
<dbReference type="Gene3D" id="3.40.250.10">
    <property type="entry name" value="Rhodanese-like domain"/>
    <property type="match status" value="1"/>
</dbReference>
<dbReference type="PROSITE" id="PS50206">
    <property type="entry name" value="RHODANESE_3"/>
    <property type="match status" value="1"/>
</dbReference>
<dbReference type="GO" id="GO:0004792">
    <property type="term" value="F:thiosulfate-cyanide sulfurtransferase activity"/>
    <property type="evidence" value="ECO:0007669"/>
    <property type="project" value="TreeGrafter"/>
</dbReference>
<keyword evidence="3" id="KW-1185">Reference proteome</keyword>
<organism evidence="2 3">
    <name type="scientific">Yoonia maritima</name>
    <dbReference type="NCBI Taxonomy" id="1435347"/>
    <lineage>
        <taxon>Bacteria</taxon>
        <taxon>Pseudomonadati</taxon>
        <taxon>Pseudomonadota</taxon>
        <taxon>Alphaproteobacteria</taxon>
        <taxon>Rhodobacterales</taxon>
        <taxon>Paracoccaceae</taxon>
        <taxon>Yoonia</taxon>
    </lineage>
</organism>